<feature type="non-terminal residue" evidence="2">
    <location>
        <position position="370"/>
    </location>
</feature>
<evidence type="ECO:0000256" key="1">
    <source>
        <dbReference type="SAM" id="MobiDB-lite"/>
    </source>
</evidence>
<gene>
    <name evidence="2" type="ORF">THAOC_27447</name>
</gene>
<dbReference type="EMBL" id="AGNL01038330">
    <property type="protein sequence ID" value="EJK53171.1"/>
    <property type="molecule type" value="Genomic_DNA"/>
</dbReference>
<proteinExistence type="predicted"/>
<feature type="region of interest" description="Disordered" evidence="1">
    <location>
        <begin position="67"/>
        <end position="149"/>
    </location>
</feature>
<keyword evidence="3" id="KW-1185">Reference proteome</keyword>
<evidence type="ECO:0000313" key="2">
    <source>
        <dbReference type="EMBL" id="EJK53171.1"/>
    </source>
</evidence>
<name>K0RWH8_THAOC</name>
<dbReference type="AlphaFoldDB" id="K0RWH8"/>
<organism evidence="2 3">
    <name type="scientific">Thalassiosira oceanica</name>
    <name type="common">Marine diatom</name>
    <dbReference type="NCBI Taxonomy" id="159749"/>
    <lineage>
        <taxon>Eukaryota</taxon>
        <taxon>Sar</taxon>
        <taxon>Stramenopiles</taxon>
        <taxon>Ochrophyta</taxon>
        <taxon>Bacillariophyta</taxon>
        <taxon>Coscinodiscophyceae</taxon>
        <taxon>Thalassiosirophycidae</taxon>
        <taxon>Thalassiosirales</taxon>
        <taxon>Thalassiosiraceae</taxon>
        <taxon>Thalassiosira</taxon>
    </lineage>
</organism>
<accession>K0RWH8</accession>
<sequence>MLSGTPFRLHAIKMIPQTRARGLFNWRQGNAAEERNVVPPAAAPSELRPEQFPPRLWLLRRTLDLHSSSRHPGEAGKGGRQVPGGGRRRPQRSLRSVLTQTSQGGVSLKFSSSSQLSKRQPVVPPPRQCPRQRRQTADGSARKPEKGRRGFGHCAAYVQQRLAVLLAVILPRFMSSQEAADCNALEATTSIEEITGDEHNRDILRSLQNDEVSELWLCRPGLASASEDYELSNSRELDWLGHFAKKSTRLESVGIFGDDIFGNCSGHSVDRFLNDLGKCNHIKKMHFAGADLAEIIDKVGGAMKSNNFTQFFVDECYLGVPEATFVFNSFREMISLEELRIDGIEEEEELANLNDGTMASCIPSLAACTG</sequence>
<reference evidence="2 3" key="1">
    <citation type="journal article" date="2012" name="Genome Biol.">
        <title>Genome and low-iron response of an oceanic diatom adapted to chronic iron limitation.</title>
        <authorList>
            <person name="Lommer M."/>
            <person name="Specht M."/>
            <person name="Roy A.S."/>
            <person name="Kraemer L."/>
            <person name="Andreson R."/>
            <person name="Gutowska M.A."/>
            <person name="Wolf J."/>
            <person name="Bergner S.V."/>
            <person name="Schilhabel M.B."/>
            <person name="Klostermeier U.C."/>
            <person name="Beiko R.G."/>
            <person name="Rosenstiel P."/>
            <person name="Hippler M."/>
            <person name="Laroche J."/>
        </authorList>
    </citation>
    <scope>NUCLEOTIDE SEQUENCE [LARGE SCALE GENOMIC DNA]</scope>
    <source>
        <strain evidence="2 3">CCMP1005</strain>
    </source>
</reference>
<dbReference type="Proteomes" id="UP000266841">
    <property type="component" value="Unassembled WGS sequence"/>
</dbReference>
<evidence type="ECO:0000313" key="3">
    <source>
        <dbReference type="Proteomes" id="UP000266841"/>
    </source>
</evidence>
<protein>
    <submittedName>
        <fullName evidence="2">Uncharacterized protein</fullName>
    </submittedName>
</protein>
<feature type="compositionally biased region" description="Gly residues" evidence="1">
    <location>
        <begin position="75"/>
        <end position="85"/>
    </location>
</feature>
<comment type="caution">
    <text evidence="2">The sequence shown here is derived from an EMBL/GenBank/DDBJ whole genome shotgun (WGS) entry which is preliminary data.</text>
</comment>
<feature type="compositionally biased region" description="Low complexity" evidence="1">
    <location>
        <begin position="93"/>
        <end position="121"/>
    </location>
</feature>